<dbReference type="Proteomes" id="UP000270036">
    <property type="component" value="Chromosome"/>
</dbReference>
<dbReference type="SUPFAM" id="SSF109854">
    <property type="entry name" value="DinB/YfiT-like putative metalloenzymes"/>
    <property type="match status" value="1"/>
</dbReference>
<dbReference type="STRING" id="266748.HY04_05665"/>
<protein>
    <recommendedName>
        <fullName evidence="3">Damage-inducible protein DinB</fullName>
    </recommendedName>
</protein>
<evidence type="ECO:0000313" key="1">
    <source>
        <dbReference type="EMBL" id="VEI00506.1"/>
    </source>
</evidence>
<proteinExistence type="predicted"/>
<dbReference type="KEGG" id="cant:NCTC13489_02147"/>
<gene>
    <name evidence="1" type="ORF">NCTC13489_02147</name>
</gene>
<evidence type="ECO:0008006" key="3">
    <source>
        <dbReference type="Google" id="ProtNLM"/>
    </source>
</evidence>
<accession>A0A3S4YKV0</accession>
<dbReference type="Gene3D" id="1.20.120.450">
    <property type="entry name" value="dinb family like domain"/>
    <property type="match status" value="1"/>
</dbReference>
<dbReference type="EMBL" id="LR134441">
    <property type="protein sequence ID" value="VEI00506.1"/>
    <property type="molecule type" value="Genomic_DNA"/>
</dbReference>
<name>A0A3S4YKV0_9FLAO</name>
<sequence>MFNYKLKSNLLPLLKTSIMETLPLLRKELTQEFETTKEFFNIYPDELNEYQPHEKSMKMITLAIHIAEIFGWPAFMMTTEKLDFAAGDYVPTFLNTKAELQQKFEEDYQKSKEILETINEEDLLGSWSINNGEQVIASFNKYEAIRHGLNQIAHHRAQLGVYYRLNNIALPGSYGPSADDGSF</sequence>
<dbReference type="AlphaFoldDB" id="A0A3S4YKV0"/>
<evidence type="ECO:0000313" key="2">
    <source>
        <dbReference type="Proteomes" id="UP000270036"/>
    </source>
</evidence>
<dbReference type="InterPro" id="IPR034660">
    <property type="entry name" value="DinB/YfiT-like"/>
</dbReference>
<organism evidence="1 2">
    <name type="scientific">Kaistella antarctica</name>
    <dbReference type="NCBI Taxonomy" id="266748"/>
    <lineage>
        <taxon>Bacteria</taxon>
        <taxon>Pseudomonadati</taxon>
        <taxon>Bacteroidota</taxon>
        <taxon>Flavobacteriia</taxon>
        <taxon>Flavobacteriales</taxon>
        <taxon>Weeksellaceae</taxon>
        <taxon>Chryseobacterium group</taxon>
        <taxon>Kaistella</taxon>
    </lineage>
</organism>
<reference evidence="1 2" key="1">
    <citation type="submission" date="2018-12" db="EMBL/GenBank/DDBJ databases">
        <authorList>
            <consortium name="Pathogen Informatics"/>
        </authorList>
    </citation>
    <scope>NUCLEOTIDE SEQUENCE [LARGE SCALE GENOMIC DNA]</scope>
    <source>
        <strain evidence="1 2">NCTC13489</strain>
    </source>
</reference>